<keyword evidence="5" id="KW-0472">Membrane</keyword>
<evidence type="ECO:0000259" key="6">
    <source>
        <dbReference type="Pfam" id="PF00746"/>
    </source>
</evidence>
<keyword evidence="2" id="KW-0964">Secreted</keyword>
<gene>
    <name evidence="9" type="ORF">FC18_GL001937</name>
</gene>
<feature type="domain" description="Gram-positive cocci surface proteins LPxTG" evidence="6">
    <location>
        <begin position="250"/>
        <end position="286"/>
    </location>
</feature>
<dbReference type="InterPro" id="IPR013783">
    <property type="entry name" value="Ig-like_fold"/>
</dbReference>
<dbReference type="OrthoDB" id="2249722at2"/>
<dbReference type="PATRIC" id="fig|1291052.5.peg.2000"/>
<organism evidence="9 10">
    <name type="scientific">Lacticaseibacillus sharpeae JCM 1186 = DSM 20505</name>
    <dbReference type="NCBI Taxonomy" id="1291052"/>
    <lineage>
        <taxon>Bacteria</taxon>
        <taxon>Bacillati</taxon>
        <taxon>Bacillota</taxon>
        <taxon>Bacilli</taxon>
        <taxon>Lactobacillales</taxon>
        <taxon>Lactobacillaceae</taxon>
        <taxon>Lacticaseibacillus</taxon>
    </lineage>
</organism>
<dbReference type="Pfam" id="PF17802">
    <property type="entry name" value="SpaA"/>
    <property type="match status" value="1"/>
</dbReference>
<dbReference type="NCBIfam" id="TIGR01167">
    <property type="entry name" value="LPXTG_anchor"/>
    <property type="match status" value="1"/>
</dbReference>
<sequence length="289" mass="30967">MTDQYWSEMAKDDINKTNIGDVGTDSSKTDAKNFDVSKLTPVATMTTGENDNANLPTKSTGVRGAVYLFRESVTPKGYNPSADFLLGLPYAAGDGTYPANLYVYPKDAIKNHYFLKFKKVDKYNTTTALAGAEFEITRTVGDTTLYAVVDGKTAIKGFEPESQKITWVADQNSATKFTSDENGAFGVTGEPESHIDGVFSGLSTDATYGLVETKAPKGYTTAFNYVGGKVQVGTSEDPEADSAENLIGDKPENVLPHTGGRGIIMMVVAGILLVTIGMIAYAKRRNANA</sequence>
<evidence type="ECO:0000256" key="3">
    <source>
        <dbReference type="ARBA" id="ARBA00022729"/>
    </source>
</evidence>
<keyword evidence="10" id="KW-1185">Reference proteome</keyword>
<dbReference type="Pfam" id="PF16555">
    <property type="entry name" value="GramPos_pilinD1"/>
    <property type="match status" value="1"/>
</dbReference>
<evidence type="ECO:0000256" key="2">
    <source>
        <dbReference type="ARBA" id="ARBA00022525"/>
    </source>
</evidence>
<accession>A0A0R1ZN96</accession>
<dbReference type="RefSeq" id="WP_056975274.1">
    <property type="nucleotide sequence ID" value="NZ_AYYO01000003.1"/>
</dbReference>
<dbReference type="Pfam" id="PF00746">
    <property type="entry name" value="Gram_pos_anchor"/>
    <property type="match status" value="1"/>
</dbReference>
<evidence type="ECO:0000259" key="8">
    <source>
        <dbReference type="Pfam" id="PF17802"/>
    </source>
</evidence>
<proteinExistence type="predicted"/>
<evidence type="ECO:0000313" key="10">
    <source>
        <dbReference type="Proteomes" id="UP000051679"/>
    </source>
</evidence>
<feature type="transmembrane region" description="Helical" evidence="5">
    <location>
        <begin position="263"/>
        <end position="282"/>
    </location>
</feature>
<evidence type="ECO:0000313" key="9">
    <source>
        <dbReference type="EMBL" id="KRM56462.1"/>
    </source>
</evidence>
<comment type="caution">
    <text evidence="9">The sequence shown here is derived from an EMBL/GenBank/DDBJ whole genome shotgun (WGS) entry which is preliminary data.</text>
</comment>
<keyword evidence="1" id="KW-0134">Cell wall</keyword>
<keyword evidence="5" id="KW-0812">Transmembrane</keyword>
<dbReference type="InterPro" id="IPR019931">
    <property type="entry name" value="LPXTG_anchor"/>
</dbReference>
<feature type="domain" description="SpaA-like prealbumin fold" evidence="8">
    <location>
        <begin position="115"/>
        <end position="221"/>
    </location>
</feature>
<reference evidence="9 10" key="1">
    <citation type="journal article" date="2015" name="Genome Announc.">
        <title>Expanding the biotechnology potential of lactobacilli through comparative genomics of 213 strains and associated genera.</title>
        <authorList>
            <person name="Sun Z."/>
            <person name="Harris H.M."/>
            <person name="McCann A."/>
            <person name="Guo C."/>
            <person name="Argimon S."/>
            <person name="Zhang W."/>
            <person name="Yang X."/>
            <person name="Jeffery I.B."/>
            <person name="Cooney J.C."/>
            <person name="Kagawa T.F."/>
            <person name="Liu W."/>
            <person name="Song Y."/>
            <person name="Salvetti E."/>
            <person name="Wrobel A."/>
            <person name="Rasinkangas P."/>
            <person name="Parkhill J."/>
            <person name="Rea M.C."/>
            <person name="O'Sullivan O."/>
            <person name="Ritari J."/>
            <person name="Douillard F.P."/>
            <person name="Paul Ross R."/>
            <person name="Yang R."/>
            <person name="Briner A.E."/>
            <person name="Felis G.E."/>
            <person name="de Vos W.M."/>
            <person name="Barrangou R."/>
            <person name="Klaenhammer T.R."/>
            <person name="Caufield P.W."/>
            <person name="Cui Y."/>
            <person name="Zhang H."/>
            <person name="O'Toole P.W."/>
        </authorList>
    </citation>
    <scope>NUCLEOTIDE SEQUENCE [LARGE SCALE GENOMIC DNA]</scope>
    <source>
        <strain evidence="9 10">DSM 20505</strain>
    </source>
</reference>
<dbReference type="Gene3D" id="2.60.40.10">
    <property type="entry name" value="Immunoglobulins"/>
    <property type="match status" value="2"/>
</dbReference>
<keyword evidence="3" id="KW-0732">Signal</keyword>
<dbReference type="STRING" id="1291052.FC18_GL001937"/>
<dbReference type="Proteomes" id="UP000051679">
    <property type="component" value="Unassembled WGS sequence"/>
</dbReference>
<dbReference type="InterPro" id="IPR032364">
    <property type="entry name" value="GramPos_pilinD1_N"/>
</dbReference>
<protein>
    <submittedName>
        <fullName evidence="9">Uncharacterized protein</fullName>
    </submittedName>
</protein>
<evidence type="ECO:0000259" key="7">
    <source>
        <dbReference type="Pfam" id="PF16555"/>
    </source>
</evidence>
<evidence type="ECO:0000256" key="1">
    <source>
        <dbReference type="ARBA" id="ARBA00022512"/>
    </source>
</evidence>
<keyword evidence="5" id="KW-1133">Transmembrane helix</keyword>
<dbReference type="AlphaFoldDB" id="A0A0R1ZN96"/>
<evidence type="ECO:0000256" key="5">
    <source>
        <dbReference type="SAM" id="Phobius"/>
    </source>
</evidence>
<dbReference type="InterPro" id="IPR041033">
    <property type="entry name" value="SpaA_PFL_dom_1"/>
</dbReference>
<keyword evidence="4" id="KW-0572">Peptidoglycan-anchor</keyword>
<name>A0A0R1ZN96_9LACO</name>
<feature type="domain" description="Gram-positive pilin subunit D1 N-terminal" evidence="7">
    <location>
        <begin position="2"/>
        <end position="107"/>
    </location>
</feature>
<evidence type="ECO:0000256" key="4">
    <source>
        <dbReference type="ARBA" id="ARBA00023088"/>
    </source>
</evidence>
<dbReference type="EMBL" id="AYYO01000003">
    <property type="protein sequence ID" value="KRM56462.1"/>
    <property type="molecule type" value="Genomic_DNA"/>
</dbReference>